<dbReference type="AlphaFoldDB" id="A0A835G774"/>
<accession>A0A835G774</accession>
<feature type="signal peptide" evidence="2">
    <location>
        <begin position="1"/>
        <end position="31"/>
    </location>
</feature>
<dbReference type="EMBL" id="JACKWZ010000478">
    <property type="protein sequence ID" value="KAF9407367.1"/>
    <property type="molecule type" value="Genomic_DNA"/>
</dbReference>
<reference evidence="3" key="1">
    <citation type="submission" date="2020-08" db="EMBL/GenBank/DDBJ databases">
        <title>Spodoptera exigua strain:BAW_Kor-Di-RS1 Genome sequencing and assembly.</title>
        <authorList>
            <person name="Kim J."/>
            <person name="Nam H.Y."/>
            <person name="Kwon M."/>
            <person name="Choi J.H."/>
            <person name="Cho S.R."/>
            <person name="Kim G.-H."/>
        </authorList>
    </citation>
    <scope>NUCLEOTIDE SEQUENCE</scope>
    <source>
        <strain evidence="3">BAW_Kor-Di-RS1</strain>
        <tissue evidence="3">Whole-body</tissue>
    </source>
</reference>
<proteinExistence type="predicted"/>
<evidence type="ECO:0000313" key="4">
    <source>
        <dbReference type="Proteomes" id="UP000648187"/>
    </source>
</evidence>
<keyword evidence="4" id="KW-1185">Reference proteome</keyword>
<comment type="caution">
    <text evidence="3">The sequence shown here is derived from an EMBL/GenBank/DDBJ whole genome shotgun (WGS) entry which is preliminary data.</text>
</comment>
<keyword evidence="2" id="KW-0732">Signal</keyword>
<evidence type="ECO:0000313" key="3">
    <source>
        <dbReference type="EMBL" id="KAF9407367.1"/>
    </source>
</evidence>
<organism evidence="3 4">
    <name type="scientific">Spodoptera exigua</name>
    <name type="common">Beet armyworm</name>
    <name type="synonym">Noctua fulgens</name>
    <dbReference type="NCBI Taxonomy" id="7107"/>
    <lineage>
        <taxon>Eukaryota</taxon>
        <taxon>Metazoa</taxon>
        <taxon>Ecdysozoa</taxon>
        <taxon>Arthropoda</taxon>
        <taxon>Hexapoda</taxon>
        <taxon>Insecta</taxon>
        <taxon>Pterygota</taxon>
        <taxon>Neoptera</taxon>
        <taxon>Endopterygota</taxon>
        <taxon>Lepidoptera</taxon>
        <taxon>Glossata</taxon>
        <taxon>Ditrysia</taxon>
        <taxon>Noctuoidea</taxon>
        <taxon>Noctuidae</taxon>
        <taxon>Amphipyrinae</taxon>
        <taxon>Spodoptera</taxon>
    </lineage>
</organism>
<feature type="chain" id="PRO_5032495342" evidence="2">
    <location>
        <begin position="32"/>
        <end position="99"/>
    </location>
</feature>
<evidence type="ECO:0000256" key="1">
    <source>
        <dbReference type="SAM" id="MobiDB-lite"/>
    </source>
</evidence>
<sequence>MQDFGEPAERVGCGGMHRIVLLMAVLTRAIAPFANVTGPPTTEPSNPPASTMMTPPPTVFRNLRVTSKPRKMKQGKVDSPMLNYIFDSYATSNKHFHDK</sequence>
<gene>
    <name evidence="3" type="ORF">HW555_012588</name>
</gene>
<feature type="region of interest" description="Disordered" evidence="1">
    <location>
        <begin position="34"/>
        <end position="56"/>
    </location>
</feature>
<name>A0A835G774_SPOEX</name>
<evidence type="ECO:0000256" key="2">
    <source>
        <dbReference type="SAM" id="SignalP"/>
    </source>
</evidence>
<dbReference type="Proteomes" id="UP000648187">
    <property type="component" value="Unassembled WGS sequence"/>
</dbReference>
<protein>
    <submittedName>
        <fullName evidence="3">Uncharacterized protein</fullName>
    </submittedName>
</protein>